<name>A0A6N9ZQD9_9HYPH</name>
<dbReference type="SUPFAM" id="SSF56784">
    <property type="entry name" value="HAD-like"/>
    <property type="match status" value="1"/>
</dbReference>
<evidence type="ECO:0000256" key="1">
    <source>
        <dbReference type="ARBA" id="ARBA00001946"/>
    </source>
</evidence>
<dbReference type="Gene3D" id="1.20.120.710">
    <property type="entry name" value="Haloacid dehalogenase hydrolase-like domain"/>
    <property type="match status" value="1"/>
</dbReference>
<comment type="cofactor">
    <cofactor evidence="1">
        <name>Mg(2+)</name>
        <dbReference type="ChEBI" id="CHEBI:18420"/>
    </cofactor>
</comment>
<dbReference type="SFLD" id="SFLDG01129">
    <property type="entry name" value="C1.5:_HAD__Beta-PGM__Phosphata"/>
    <property type="match status" value="1"/>
</dbReference>
<comment type="caution">
    <text evidence="5">The sequence shown here is derived from an EMBL/GenBank/DDBJ whole genome shotgun (WGS) entry which is preliminary data.</text>
</comment>
<dbReference type="PRINTS" id="PR00413">
    <property type="entry name" value="HADHALOGNASE"/>
</dbReference>
<evidence type="ECO:0000313" key="5">
    <source>
        <dbReference type="EMBL" id="NEH95754.1"/>
    </source>
</evidence>
<dbReference type="PANTHER" id="PTHR46470">
    <property type="entry name" value="N-ACYLNEURAMINATE-9-PHOSPHATASE"/>
    <property type="match status" value="1"/>
</dbReference>
<sequence length="228" mass="24985">MFRAVLFDLDETLIDKTATVLTFLPLQYQRFRLGEHGVEEQRYIAEFLRLEKAGLVRKRDLYPRLAETLSLPGELAEALFHDFETVYPGMAVPMSGAKQTISALKQYGVLIGVVSNGEGNVQRPKIAAAGLTEGLDLVVISGDVGLRKPAREIFELAAGRLDLPVDSCLFVGDNPAADILGADNAGMHAVYFGPKDTWPASLPSPRHRIELLPHLISLVRDLNAHTQA</sequence>
<dbReference type="GO" id="GO:0016791">
    <property type="term" value="F:phosphatase activity"/>
    <property type="evidence" value="ECO:0007669"/>
    <property type="project" value="TreeGrafter"/>
</dbReference>
<gene>
    <name evidence="5" type="ORF">GR206_32890</name>
</gene>
<dbReference type="AlphaFoldDB" id="A0A6N9ZQD9"/>
<evidence type="ECO:0000313" key="6">
    <source>
        <dbReference type="Proteomes" id="UP000468864"/>
    </source>
</evidence>
<reference evidence="5 6" key="1">
    <citation type="submission" date="2019-12" db="EMBL/GenBank/DDBJ databases">
        <title>Rhizobium genotypes associated with high levels of biological nitrogen fixation by grain legumes in a temperate-maritime cropping system.</title>
        <authorList>
            <person name="Maluk M."/>
            <person name="Francesc Ferrando Molina F."/>
            <person name="Lopez Del Egido L."/>
            <person name="Lafos M."/>
            <person name="Langarica-Fuentes A."/>
            <person name="Gebre Yohannes G."/>
            <person name="Young M.W."/>
            <person name="Martin P."/>
            <person name="Gantlett R."/>
            <person name="Kenicer G."/>
            <person name="Hawes C."/>
            <person name="Begg G.S."/>
            <person name="Quilliam R.S."/>
            <person name="Squire G.R."/>
            <person name="Poole P.S."/>
            <person name="Young P.W."/>
            <person name="Iannetta P.M."/>
            <person name="James E.K."/>
        </authorList>
    </citation>
    <scope>NUCLEOTIDE SEQUENCE [LARGE SCALE GENOMIC DNA]</scope>
    <source>
        <strain evidence="5 6">JHI2449</strain>
    </source>
</reference>
<dbReference type="InterPro" id="IPR023214">
    <property type="entry name" value="HAD_sf"/>
</dbReference>
<keyword evidence="4" id="KW-0460">Magnesium</keyword>
<dbReference type="InterPro" id="IPR036412">
    <property type="entry name" value="HAD-like_sf"/>
</dbReference>
<protein>
    <submittedName>
        <fullName evidence="5">HAD-IA family hydrolase</fullName>
    </submittedName>
</protein>
<dbReference type="NCBIfam" id="TIGR01549">
    <property type="entry name" value="HAD-SF-IA-v1"/>
    <property type="match status" value="1"/>
</dbReference>
<dbReference type="InterPro" id="IPR006439">
    <property type="entry name" value="HAD-SF_hydro_IA"/>
</dbReference>
<keyword evidence="3 5" id="KW-0378">Hydrolase</keyword>
<dbReference type="Proteomes" id="UP000468864">
    <property type="component" value="Unassembled WGS sequence"/>
</dbReference>
<dbReference type="Gene3D" id="3.40.50.1000">
    <property type="entry name" value="HAD superfamily/HAD-like"/>
    <property type="match status" value="1"/>
</dbReference>
<dbReference type="GO" id="GO:0046872">
    <property type="term" value="F:metal ion binding"/>
    <property type="evidence" value="ECO:0007669"/>
    <property type="project" value="UniProtKB-KW"/>
</dbReference>
<dbReference type="GO" id="GO:0044281">
    <property type="term" value="P:small molecule metabolic process"/>
    <property type="evidence" value="ECO:0007669"/>
    <property type="project" value="UniProtKB-ARBA"/>
</dbReference>
<evidence type="ECO:0000256" key="4">
    <source>
        <dbReference type="ARBA" id="ARBA00022842"/>
    </source>
</evidence>
<dbReference type="Pfam" id="PF00702">
    <property type="entry name" value="Hydrolase"/>
    <property type="match status" value="1"/>
</dbReference>
<dbReference type="SFLD" id="SFLDS00003">
    <property type="entry name" value="Haloacid_Dehalogenase"/>
    <property type="match status" value="1"/>
</dbReference>
<evidence type="ECO:0000256" key="2">
    <source>
        <dbReference type="ARBA" id="ARBA00022723"/>
    </source>
</evidence>
<dbReference type="NCBIfam" id="TIGR01509">
    <property type="entry name" value="HAD-SF-IA-v3"/>
    <property type="match status" value="1"/>
</dbReference>
<keyword evidence="2" id="KW-0479">Metal-binding</keyword>
<evidence type="ECO:0000256" key="3">
    <source>
        <dbReference type="ARBA" id="ARBA00022801"/>
    </source>
</evidence>
<proteinExistence type="predicted"/>
<dbReference type="EMBL" id="WUEP01000043">
    <property type="protein sequence ID" value="NEH95754.1"/>
    <property type="molecule type" value="Genomic_DNA"/>
</dbReference>
<dbReference type="PANTHER" id="PTHR46470:SF2">
    <property type="entry name" value="GLYCERALDEHYDE 3-PHOSPHATE PHOSPHATASE"/>
    <property type="match status" value="1"/>
</dbReference>
<organism evidence="5 6">
    <name type="scientific">Rhizobium laguerreae</name>
    <dbReference type="NCBI Taxonomy" id="1076926"/>
    <lineage>
        <taxon>Bacteria</taxon>
        <taxon>Pseudomonadati</taxon>
        <taxon>Pseudomonadota</taxon>
        <taxon>Alphaproteobacteria</taxon>
        <taxon>Hyphomicrobiales</taxon>
        <taxon>Rhizobiaceae</taxon>
        <taxon>Rhizobium/Agrobacterium group</taxon>
        <taxon>Rhizobium</taxon>
    </lineage>
</organism>
<accession>A0A6N9ZQD9</accession>
<dbReference type="InterPro" id="IPR051400">
    <property type="entry name" value="HAD-like_hydrolase"/>
</dbReference>